<organism evidence="2 3">
    <name type="scientific">Vibrio neptunius</name>
    <dbReference type="NCBI Taxonomy" id="170651"/>
    <lineage>
        <taxon>Bacteria</taxon>
        <taxon>Pseudomonadati</taxon>
        <taxon>Pseudomonadota</taxon>
        <taxon>Gammaproteobacteria</taxon>
        <taxon>Vibrionales</taxon>
        <taxon>Vibrionaceae</taxon>
        <taxon>Vibrio</taxon>
    </lineage>
</organism>
<accession>A0ABS2ZXN2</accession>
<feature type="region of interest" description="Disordered" evidence="1">
    <location>
        <begin position="168"/>
        <end position="187"/>
    </location>
</feature>
<evidence type="ECO:0000256" key="1">
    <source>
        <dbReference type="SAM" id="MobiDB-lite"/>
    </source>
</evidence>
<reference evidence="2 3" key="1">
    <citation type="submission" date="2021-02" db="EMBL/GenBank/DDBJ databases">
        <title>Draft Genome Sequences of 5 Vibrio neptunius Strains Isolated From of Bivalve Hatcheries.</title>
        <authorList>
            <person name="Galvis F."/>
            <person name="Barja J.L."/>
            <person name="Lemos M.L."/>
            <person name="Balado M."/>
        </authorList>
    </citation>
    <scope>NUCLEOTIDE SEQUENCE [LARGE SCALE GENOMIC DNA]</scope>
    <source>
        <strain evidence="2 3">PP-145.98</strain>
    </source>
</reference>
<dbReference type="Proteomes" id="UP000779070">
    <property type="component" value="Unassembled WGS sequence"/>
</dbReference>
<protein>
    <submittedName>
        <fullName evidence="2">Uncharacterized protein</fullName>
    </submittedName>
</protein>
<dbReference type="RefSeq" id="WP_206369145.1">
    <property type="nucleotide sequence ID" value="NZ_CAWPTM010000178.1"/>
</dbReference>
<feature type="compositionally biased region" description="Polar residues" evidence="1">
    <location>
        <begin position="168"/>
        <end position="177"/>
    </location>
</feature>
<keyword evidence="3" id="KW-1185">Reference proteome</keyword>
<evidence type="ECO:0000313" key="2">
    <source>
        <dbReference type="EMBL" id="MBN3577011.1"/>
    </source>
</evidence>
<dbReference type="EMBL" id="JAFHLB010000004">
    <property type="protein sequence ID" value="MBN3577011.1"/>
    <property type="molecule type" value="Genomic_DNA"/>
</dbReference>
<evidence type="ECO:0000313" key="3">
    <source>
        <dbReference type="Proteomes" id="UP000779070"/>
    </source>
</evidence>
<sequence length="557" mass="62540">MLLVCKFVPGNTASREMLDYLLSPDECIGELSRAHNPKDLLTALPKPLSDSIPDSAKKNNYSLLSSIKQSLERGDWLALSTFRRQYPLSEADLIRYPLLKKRVERLAAQPEKKFLKANYDAVRDDVYLAPNISYTPVEPSPDKKIVVEFAGQWRSHAARLLLTKTECQSETTATPQKDSSKSHRSVSVFKDLEDEPRNLYLSIPMSGLPMPLKLLLAKNVEPVDGSVDKPEWDNVLVPVRPLAYLDGSKNKDKASELRGGYLYVFWKGKLWRELAITDKGYYQDIDVEYYRALYKQEQAKKQPKAIHREAEGFPLPHFWVPYKLLGEVQQGENGVKVLFSPKQKRFNQIEALESDPASLDKSSTPLDELASYSAAQAFSAQDNTSDVDSAKVHAVGEDDMPWLSDQQLLVRSFDKSNTVIAYVDGKNSGFKLSVETGLMDFDTAITHYAVLSDSESDWVLSEPLEYREDNPHFATAILGGFPPKGKFTLQISSSGHTHHSELVFSDLTFEQILAWSQSASPAPALEPRPEVSAEDQAAVENLKSYMSLWQKELGLSK</sequence>
<comment type="caution">
    <text evidence="2">The sequence shown here is derived from an EMBL/GenBank/DDBJ whole genome shotgun (WGS) entry which is preliminary data.</text>
</comment>
<dbReference type="CDD" id="cd20705">
    <property type="entry name" value="MIX_I"/>
    <property type="match status" value="1"/>
</dbReference>
<name>A0ABS2ZXN2_9VIBR</name>
<gene>
    <name evidence="2" type="ORF">JYA62_04925</name>
</gene>
<proteinExistence type="predicted"/>